<keyword evidence="2" id="KW-0808">Transferase</keyword>
<name>A0ABV8A1E4_9GAMM</name>
<comment type="caution">
    <text evidence="2">The sequence shown here is derived from an EMBL/GenBank/DDBJ whole genome shotgun (WGS) entry which is preliminary data.</text>
</comment>
<protein>
    <submittedName>
        <fullName evidence="2">Glycosyltransferase</fullName>
        <ecNumber evidence="2">2.4.-.-</ecNumber>
    </submittedName>
</protein>
<dbReference type="EMBL" id="JBHRYR010000003">
    <property type="protein sequence ID" value="MFC3853185.1"/>
    <property type="molecule type" value="Genomic_DNA"/>
</dbReference>
<dbReference type="SUPFAM" id="SSF53756">
    <property type="entry name" value="UDP-Glycosyltransferase/glycogen phosphorylase"/>
    <property type="match status" value="1"/>
</dbReference>
<evidence type="ECO:0000313" key="3">
    <source>
        <dbReference type="Proteomes" id="UP001595617"/>
    </source>
</evidence>
<dbReference type="Proteomes" id="UP001595617">
    <property type="component" value="Unassembled WGS sequence"/>
</dbReference>
<dbReference type="Pfam" id="PF13692">
    <property type="entry name" value="Glyco_trans_1_4"/>
    <property type="match status" value="1"/>
</dbReference>
<gene>
    <name evidence="2" type="ORF">ACFOOG_10110</name>
</gene>
<dbReference type="RefSeq" id="WP_380696100.1">
    <property type="nucleotide sequence ID" value="NZ_JBHRYR010000003.1"/>
</dbReference>
<proteinExistence type="predicted"/>
<keyword evidence="2" id="KW-0328">Glycosyltransferase</keyword>
<keyword evidence="3" id="KW-1185">Reference proteome</keyword>
<organism evidence="2 3">
    <name type="scientific">Saccharospirillum mangrovi</name>
    <dbReference type="NCBI Taxonomy" id="2161747"/>
    <lineage>
        <taxon>Bacteria</taxon>
        <taxon>Pseudomonadati</taxon>
        <taxon>Pseudomonadota</taxon>
        <taxon>Gammaproteobacteria</taxon>
        <taxon>Oceanospirillales</taxon>
        <taxon>Saccharospirillaceae</taxon>
        <taxon>Saccharospirillum</taxon>
    </lineage>
</organism>
<dbReference type="EC" id="2.4.-.-" evidence="2"/>
<reference evidence="3" key="1">
    <citation type="journal article" date="2019" name="Int. J. Syst. Evol. Microbiol.">
        <title>The Global Catalogue of Microorganisms (GCM) 10K type strain sequencing project: providing services to taxonomists for standard genome sequencing and annotation.</title>
        <authorList>
            <consortium name="The Broad Institute Genomics Platform"/>
            <consortium name="The Broad Institute Genome Sequencing Center for Infectious Disease"/>
            <person name="Wu L."/>
            <person name="Ma J."/>
        </authorList>
    </citation>
    <scope>NUCLEOTIDE SEQUENCE [LARGE SCALE GENOMIC DNA]</scope>
    <source>
        <strain evidence="3">IBRC 10765</strain>
    </source>
</reference>
<dbReference type="InterPro" id="IPR028098">
    <property type="entry name" value="Glyco_trans_4-like_N"/>
</dbReference>
<sequence>MLGQSTTSANKISAQQERKLLIICPTDTWGGVEKNVRLRAAAMAQRGHSVTVLLCENTFEARFKDLPNVHLETMPYRPSNLSPSLYWSFYRKIKKIQPDCVFVPLKKDWWAATLAGYLAKVPQRILYLGIKRRIKENLKYRLLFKSLKALLIVNSKDLRTHLKSSNRYLHDGNLKLIYNGFELPELGAALGGLRSSLGIPLDAPVVGCAGRFSHQKGFDLLPEILHQLPENAHLIIAGGGDLEDQLCRQFNDTVGSERIHLIGPQNDMSMFFQTLDIFLLPSRNEGMANVLNEALSYGLPAVSTHVPGSAELLEADPDTPDDLLDSPGIWRGKHGLITRVNDTEALARALNLLISGKVKFDPEQQRGKIRRDHDLTIMMNLTEQIFFNQTFDEKPTTPRQKAAS</sequence>
<dbReference type="PANTHER" id="PTHR12526">
    <property type="entry name" value="GLYCOSYLTRANSFERASE"/>
    <property type="match status" value="1"/>
</dbReference>
<dbReference type="GO" id="GO:0016757">
    <property type="term" value="F:glycosyltransferase activity"/>
    <property type="evidence" value="ECO:0007669"/>
    <property type="project" value="UniProtKB-KW"/>
</dbReference>
<dbReference type="CDD" id="cd03811">
    <property type="entry name" value="GT4_GT28_WabH-like"/>
    <property type="match status" value="1"/>
</dbReference>
<accession>A0ABV8A1E4</accession>
<dbReference type="Pfam" id="PF13439">
    <property type="entry name" value="Glyco_transf_4"/>
    <property type="match status" value="1"/>
</dbReference>
<dbReference type="Gene3D" id="3.40.50.2000">
    <property type="entry name" value="Glycogen Phosphorylase B"/>
    <property type="match status" value="2"/>
</dbReference>
<evidence type="ECO:0000259" key="1">
    <source>
        <dbReference type="Pfam" id="PF13439"/>
    </source>
</evidence>
<evidence type="ECO:0000313" key="2">
    <source>
        <dbReference type="EMBL" id="MFC3853185.1"/>
    </source>
</evidence>
<feature type="domain" description="Glycosyltransferase subfamily 4-like N-terminal" evidence="1">
    <location>
        <begin position="29"/>
        <end position="182"/>
    </location>
</feature>